<protein>
    <submittedName>
        <fullName evidence="2">Oxidoreductase</fullName>
    </submittedName>
</protein>
<gene>
    <name evidence="2" type="ORF">DSM107010_11020</name>
</gene>
<accession>A0AB37UPV3</accession>
<dbReference type="AlphaFoldDB" id="A0AB37UPV3"/>
<dbReference type="GO" id="GO:0016491">
    <property type="term" value="F:oxidoreductase activity"/>
    <property type="evidence" value="ECO:0007669"/>
    <property type="project" value="TreeGrafter"/>
</dbReference>
<evidence type="ECO:0000256" key="1">
    <source>
        <dbReference type="RuleBase" id="RU000363"/>
    </source>
</evidence>
<comment type="similarity">
    <text evidence="1">Belongs to the short-chain dehydrogenases/reductases (SDR) family.</text>
</comment>
<evidence type="ECO:0000313" key="3">
    <source>
        <dbReference type="Proteomes" id="UP000282574"/>
    </source>
</evidence>
<dbReference type="PRINTS" id="PR00080">
    <property type="entry name" value="SDRFAMILY"/>
</dbReference>
<dbReference type="InterPro" id="IPR036291">
    <property type="entry name" value="NAD(P)-bd_dom_sf"/>
</dbReference>
<comment type="caution">
    <text evidence="2">The sequence shown here is derived from an EMBL/GenBank/DDBJ whole genome shotgun (WGS) entry which is preliminary data.</text>
</comment>
<reference evidence="2 3" key="1">
    <citation type="journal article" date="2019" name="Genome Biol. Evol.">
        <title>Day and night: Metabolic profiles and evolutionary relationships of six axenic non-marine cyanobacteria.</title>
        <authorList>
            <person name="Will S.E."/>
            <person name="Henke P."/>
            <person name="Boedeker C."/>
            <person name="Huang S."/>
            <person name="Brinkmann H."/>
            <person name="Rohde M."/>
            <person name="Jarek M."/>
            <person name="Friedl T."/>
            <person name="Seufert S."/>
            <person name="Schumacher M."/>
            <person name="Overmann J."/>
            <person name="Neumann-Schaal M."/>
            <person name="Petersen J."/>
        </authorList>
    </citation>
    <scope>NUCLEOTIDE SEQUENCE [LARGE SCALE GENOMIC DNA]</scope>
    <source>
        <strain evidence="2 3">SAG 39.79</strain>
    </source>
</reference>
<proteinExistence type="inferred from homology"/>
<dbReference type="SUPFAM" id="SSF51735">
    <property type="entry name" value="NAD(P)-binding Rossmann-fold domains"/>
    <property type="match status" value="1"/>
</dbReference>
<dbReference type="PRINTS" id="PR00081">
    <property type="entry name" value="GDHRDH"/>
</dbReference>
<dbReference type="Proteomes" id="UP000282574">
    <property type="component" value="Unassembled WGS sequence"/>
</dbReference>
<name>A0AB37UPV3_9CYAN</name>
<dbReference type="CDD" id="cd05374">
    <property type="entry name" value="17beta-HSD-like_SDR_c"/>
    <property type="match status" value="1"/>
</dbReference>
<keyword evidence="3" id="KW-1185">Reference proteome</keyword>
<dbReference type="GO" id="GO:0008202">
    <property type="term" value="P:steroid metabolic process"/>
    <property type="evidence" value="ECO:0007669"/>
    <property type="project" value="TreeGrafter"/>
</dbReference>
<dbReference type="PANTHER" id="PTHR43313:SF1">
    <property type="entry name" value="3BETA-HYDROXYSTEROID DEHYDROGENASE DHS-16"/>
    <property type="match status" value="1"/>
</dbReference>
<organism evidence="2 3">
    <name type="scientific">Chroococcidiopsis cubana SAG 39.79</name>
    <dbReference type="NCBI Taxonomy" id="388085"/>
    <lineage>
        <taxon>Bacteria</taxon>
        <taxon>Bacillati</taxon>
        <taxon>Cyanobacteriota</taxon>
        <taxon>Cyanophyceae</taxon>
        <taxon>Chroococcidiopsidales</taxon>
        <taxon>Chroococcidiopsidaceae</taxon>
        <taxon>Chroococcidiopsis</taxon>
    </lineage>
</organism>
<dbReference type="PANTHER" id="PTHR43313">
    <property type="entry name" value="SHORT-CHAIN DEHYDROGENASE/REDUCTASE FAMILY 9C"/>
    <property type="match status" value="1"/>
</dbReference>
<sequence length="285" mass="31393">MKSIVITGVSTGIGFGAAKEFVTHGYHVFGSVRREADATRLQADLGDNFTPLIFDITDIDAVRSAACQVEKILGDRNLSGLINNAGMATSGTLMHQPLEEIRLQLEVNVVSQIAVTQAFLPLLRARENNGYKHQSGRIINISSVLGKLAVPFLGAYVGSKHAFEGISHSLRRELQLYGIDVIIIAPGAVSTAIWDKESAQDVSKYLTTDYAESVTTFQKHFVQQGKKGYPPEVFGKFIRKVFETPKPKTKYAIVPNLLLDWIIPTALPARWLDRIIGKKIGLFQK</sequence>
<dbReference type="EMBL" id="RSCK01000006">
    <property type="protein sequence ID" value="RUT13479.1"/>
    <property type="molecule type" value="Genomic_DNA"/>
</dbReference>
<dbReference type="Gene3D" id="3.40.50.720">
    <property type="entry name" value="NAD(P)-binding Rossmann-like Domain"/>
    <property type="match status" value="1"/>
</dbReference>
<evidence type="ECO:0000313" key="2">
    <source>
        <dbReference type="EMBL" id="RUT13479.1"/>
    </source>
</evidence>
<dbReference type="RefSeq" id="WP_015153144.1">
    <property type="nucleotide sequence ID" value="NZ_JAVKZF010000002.1"/>
</dbReference>
<dbReference type="Pfam" id="PF00106">
    <property type="entry name" value="adh_short"/>
    <property type="match status" value="1"/>
</dbReference>
<dbReference type="InterPro" id="IPR002347">
    <property type="entry name" value="SDR_fam"/>
</dbReference>